<dbReference type="AlphaFoldDB" id="A0A6I8PIT8"/>
<dbReference type="Gene3D" id="2.30.29.30">
    <property type="entry name" value="Pleckstrin-homology domain (PH domain)/Phosphotyrosine-binding domain (PTB)"/>
    <property type="match status" value="1"/>
</dbReference>
<feature type="domain" description="GRAM" evidence="3">
    <location>
        <begin position="61"/>
        <end position="125"/>
    </location>
</feature>
<proteinExistence type="predicted"/>
<reference evidence="4 5" key="1">
    <citation type="journal article" date="2008" name="Nature">
        <title>Genome analysis of the platypus reveals unique signatures of evolution.</title>
        <authorList>
            <person name="Warren W.C."/>
            <person name="Hillier L.W."/>
            <person name="Marshall Graves J.A."/>
            <person name="Birney E."/>
            <person name="Ponting C.P."/>
            <person name="Grutzner F."/>
            <person name="Belov K."/>
            <person name="Miller W."/>
            <person name="Clarke L."/>
            <person name="Chinwalla A.T."/>
            <person name="Yang S.P."/>
            <person name="Heger A."/>
            <person name="Locke D.P."/>
            <person name="Miethke P."/>
            <person name="Waters P.D."/>
            <person name="Veyrunes F."/>
            <person name="Fulton L."/>
            <person name="Fulton B."/>
            <person name="Graves T."/>
            <person name="Wallis J."/>
            <person name="Puente X.S."/>
            <person name="Lopez-Otin C."/>
            <person name="Ordonez G.R."/>
            <person name="Eichler E.E."/>
            <person name="Chen L."/>
            <person name="Cheng Z."/>
            <person name="Deakin J.E."/>
            <person name="Alsop A."/>
            <person name="Thompson K."/>
            <person name="Kirby P."/>
            <person name="Papenfuss A.T."/>
            <person name="Wakefield M.J."/>
            <person name="Olender T."/>
            <person name="Lancet D."/>
            <person name="Huttley G.A."/>
            <person name="Smit A.F."/>
            <person name="Pask A."/>
            <person name="Temple-Smith P."/>
            <person name="Batzer M.A."/>
            <person name="Walker J.A."/>
            <person name="Konkel M.K."/>
            <person name="Harris R.S."/>
            <person name="Whittington C.M."/>
            <person name="Wong E.S."/>
            <person name="Gemmell N.J."/>
            <person name="Buschiazzo E."/>
            <person name="Vargas Jentzsch I.M."/>
            <person name="Merkel A."/>
            <person name="Schmitz J."/>
            <person name="Zemann A."/>
            <person name="Churakov G."/>
            <person name="Kriegs J.O."/>
            <person name="Brosius J."/>
            <person name="Murchison E.P."/>
            <person name="Sachidanandam R."/>
            <person name="Smith C."/>
            <person name="Hannon G.J."/>
            <person name="Tsend-Ayush E."/>
            <person name="McMillan D."/>
            <person name="Attenborough R."/>
            <person name="Rens W."/>
            <person name="Ferguson-Smith M."/>
            <person name="Lefevre C.M."/>
            <person name="Sharp J.A."/>
            <person name="Nicholas K.R."/>
            <person name="Ray D.A."/>
            <person name="Kube M."/>
            <person name="Reinhardt R."/>
            <person name="Pringle T.H."/>
            <person name="Taylor J."/>
            <person name="Jones R.C."/>
            <person name="Nixon B."/>
            <person name="Dacheux J.L."/>
            <person name="Niwa H."/>
            <person name="Sekita Y."/>
            <person name="Huang X."/>
            <person name="Stark A."/>
            <person name="Kheradpour P."/>
            <person name="Kellis M."/>
            <person name="Flicek P."/>
            <person name="Chen Y."/>
            <person name="Webber C."/>
            <person name="Hardison R."/>
            <person name="Nelson J."/>
            <person name="Hallsworth-Pepin K."/>
            <person name="Delehaunty K."/>
            <person name="Markovic C."/>
            <person name="Minx P."/>
            <person name="Feng Y."/>
            <person name="Kremitzki C."/>
            <person name="Mitreva M."/>
            <person name="Glasscock J."/>
            <person name="Wylie T."/>
            <person name="Wohldmann P."/>
            <person name="Thiru P."/>
            <person name="Nhan M.N."/>
            <person name="Pohl C.S."/>
            <person name="Smith S.M."/>
            <person name="Hou S."/>
            <person name="Nefedov M."/>
            <person name="de Jong P.J."/>
            <person name="Renfree M.B."/>
            <person name="Mardis E.R."/>
            <person name="Wilson R.K."/>
        </authorList>
    </citation>
    <scope>NUCLEOTIDE SEQUENCE [LARGE SCALE GENOMIC DNA]</scope>
    <source>
        <strain evidence="4 5">Glennie</strain>
    </source>
</reference>
<keyword evidence="2" id="KW-0472">Membrane</keyword>
<reference evidence="4" key="2">
    <citation type="submission" date="2025-08" db="UniProtKB">
        <authorList>
            <consortium name="Ensembl"/>
        </authorList>
    </citation>
    <scope>IDENTIFICATION</scope>
    <source>
        <strain evidence="4">Glennie</strain>
    </source>
</reference>
<keyword evidence="2" id="KW-1133">Transmembrane helix</keyword>
<evidence type="ECO:0000313" key="4">
    <source>
        <dbReference type="Ensembl" id="ENSOANP00000053993.1"/>
    </source>
</evidence>
<sequence>SIPFSSPPPKQSLPKTPSLTLGPCPTQPHPLPSPLYPHLPQLHSALASGTHTPSDLLLHPASATRHHGYGLDFFISSFTCALQKEILFQGKLFISENWICFHSFFGKDTKICIPALSVTLIKKTKTALLVPNALIIATVTDKYVFVSLLSRDTTYKLLKSVCRHLENTSVGNSPNPSSAENSFRADRPSSLPLDFNEEFSDLDGVVQQRRQEMEEFSSSGSQTPESENFQDFHMTEAQAVLKVIKREVKPIRADKSQGPEGKPQTFSRQAANFGTCGFFYKSQKYLSLRHILIFYAVIICALIVSTFYMRYKINALEERLGSLASFLESHNTGRKMSGVGSQVLANPDFVCEELTANIIKLEKIQNNLQKLLENDN</sequence>
<feature type="transmembrane region" description="Helical" evidence="2">
    <location>
        <begin position="291"/>
        <end position="309"/>
    </location>
</feature>
<dbReference type="PANTHER" id="PTHR46645:SF2">
    <property type="entry name" value="GRAM DOMAIN-CONTAINING PROTEIN 2B"/>
    <property type="match status" value="1"/>
</dbReference>
<keyword evidence="2" id="KW-0812">Transmembrane</keyword>
<feature type="compositionally biased region" description="Pro residues" evidence="1">
    <location>
        <begin position="1"/>
        <end position="11"/>
    </location>
</feature>
<keyword evidence="5" id="KW-1185">Reference proteome</keyword>
<dbReference type="GeneTree" id="ENSGT00940000156980"/>
<dbReference type="InterPro" id="IPR052633">
    <property type="entry name" value="GRAM_domain_protein_2B"/>
</dbReference>
<feature type="region of interest" description="Disordered" evidence="1">
    <location>
        <begin position="1"/>
        <end position="24"/>
    </location>
</feature>
<dbReference type="OMA" id="ICSTFYM"/>
<name>A0A6I8PIT8_ORNAN</name>
<evidence type="ECO:0000259" key="3">
    <source>
        <dbReference type="SMART" id="SM00568"/>
    </source>
</evidence>
<gene>
    <name evidence="4" type="primary">GRAMD2B</name>
</gene>
<dbReference type="InterPro" id="IPR004182">
    <property type="entry name" value="GRAM"/>
</dbReference>
<dbReference type="Ensembl" id="ENSOANT00000068747.1">
    <property type="protein sequence ID" value="ENSOANP00000053993.1"/>
    <property type="gene ID" value="ENSOANG00000014072.3"/>
</dbReference>
<dbReference type="InterPro" id="IPR011993">
    <property type="entry name" value="PH-like_dom_sf"/>
</dbReference>
<reference evidence="4" key="3">
    <citation type="submission" date="2025-09" db="UniProtKB">
        <authorList>
            <consortium name="Ensembl"/>
        </authorList>
    </citation>
    <scope>IDENTIFICATION</scope>
    <source>
        <strain evidence="4">Glennie</strain>
    </source>
</reference>
<dbReference type="CDD" id="cd13220">
    <property type="entry name" value="PH-GRAM_GRAMDC"/>
    <property type="match status" value="1"/>
</dbReference>
<evidence type="ECO:0000313" key="5">
    <source>
        <dbReference type="Proteomes" id="UP000002279"/>
    </source>
</evidence>
<dbReference type="Bgee" id="ENSOANG00000014072">
    <property type="expression patterns" value="Expressed in liver and 8 other cell types or tissues"/>
</dbReference>
<evidence type="ECO:0000256" key="2">
    <source>
        <dbReference type="SAM" id="Phobius"/>
    </source>
</evidence>
<organism evidence="4 5">
    <name type="scientific">Ornithorhynchus anatinus</name>
    <name type="common">Duckbill platypus</name>
    <dbReference type="NCBI Taxonomy" id="9258"/>
    <lineage>
        <taxon>Eukaryota</taxon>
        <taxon>Metazoa</taxon>
        <taxon>Chordata</taxon>
        <taxon>Craniata</taxon>
        <taxon>Vertebrata</taxon>
        <taxon>Euteleostomi</taxon>
        <taxon>Mammalia</taxon>
        <taxon>Monotremata</taxon>
        <taxon>Ornithorhynchidae</taxon>
        <taxon>Ornithorhynchus</taxon>
    </lineage>
</organism>
<accession>A0A6I8PIT8</accession>
<dbReference type="Pfam" id="PF02893">
    <property type="entry name" value="GRAM"/>
    <property type="match status" value="1"/>
</dbReference>
<dbReference type="PANTHER" id="PTHR46645">
    <property type="entry name" value="GRAM DOMAIN-CONTAINING PROTEIN 2B-RELATED"/>
    <property type="match status" value="1"/>
</dbReference>
<protein>
    <submittedName>
        <fullName evidence="4">GRAM domain containing 2B</fullName>
    </submittedName>
</protein>
<dbReference type="Proteomes" id="UP000002279">
    <property type="component" value="Chromosome X5"/>
</dbReference>
<dbReference type="SMART" id="SM00568">
    <property type="entry name" value="GRAM"/>
    <property type="match status" value="1"/>
</dbReference>
<evidence type="ECO:0000256" key="1">
    <source>
        <dbReference type="SAM" id="MobiDB-lite"/>
    </source>
</evidence>